<protein>
    <recommendedName>
        <fullName evidence="2">Transglycosylase SLT domain-containing protein</fullName>
    </recommendedName>
</protein>
<accession>A0A7W6DKP6</accession>
<dbReference type="RefSeq" id="WP_183962923.1">
    <property type="nucleotide sequence ID" value="NZ_BAABBZ010000012.1"/>
</dbReference>
<keyword evidence="4" id="KW-1185">Reference proteome</keyword>
<feature type="domain" description="Transglycosylase SLT" evidence="2">
    <location>
        <begin position="7"/>
        <end position="194"/>
    </location>
</feature>
<reference evidence="3 4" key="1">
    <citation type="submission" date="2020-08" db="EMBL/GenBank/DDBJ databases">
        <title>Genomic Encyclopedia of Type Strains, Phase IV (KMG-IV): sequencing the most valuable type-strain genomes for metagenomic binning, comparative biology and taxonomic classification.</title>
        <authorList>
            <person name="Goeker M."/>
        </authorList>
    </citation>
    <scope>NUCLEOTIDE SEQUENCE [LARGE SCALE GENOMIC DNA]</scope>
    <source>
        <strain evidence="3 4">DSM 102235</strain>
    </source>
</reference>
<dbReference type="Gene3D" id="1.10.530.10">
    <property type="match status" value="1"/>
</dbReference>
<name>A0A7W6DKP6_9RHOB</name>
<proteinExistence type="predicted"/>
<dbReference type="CDD" id="cd00442">
    <property type="entry name" value="Lyz-like"/>
    <property type="match status" value="1"/>
</dbReference>
<dbReference type="Proteomes" id="UP000541426">
    <property type="component" value="Unassembled WGS sequence"/>
</dbReference>
<dbReference type="AlphaFoldDB" id="A0A7W6DKP6"/>
<feature type="signal peptide" evidence="1">
    <location>
        <begin position="1"/>
        <end position="21"/>
    </location>
</feature>
<evidence type="ECO:0000256" key="1">
    <source>
        <dbReference type="SAM" id="SignalP"/>
    </source>
</evidence>
<comment type="caution">
    <text evidence="3">The sequence shown here is derived from an EMBL/GenBank/DDBJ whole genome shotgun (WGS) entry which is preliminary data.</text>
</comment>
<dbReference type="EMBL" id="JACIEJ010000001">
    <property type="protein sequence ID" value="MBB3984324.1"/>
    <property type="molecule type" value="Genomic_DNA"/>
</dbReference>
<dbReference type="PROSITE" id="PS51257">
    <property type="entry name" value="PROKAR_LIPOPROTEIN"/>
    <property type="match status" value="1"/>
</dbReference>
<gene>
    <name evidence="3" type="ORF">GGQ68_000635</name>
</gene>
<evidence type="ECO:0000313" key="3">
    <source>
        <dbReference type="EMBL" id="MBB3984324.1"/>
    </source>
</evidence>
<dbReference type="InterPro" id="IPR023346">
    <property type="entry name" value="Lysozyme-like_dom_sf"/>
</dbReference>
<dbReference type="SUPFAM" id="SSF53955">
    <property type="entry name" value="Lysozyme-like"/>
    <property type="match status" value="1"/>
</dbReference>
<dbReference type="InterPro" id="IPR045795">
    <property type="entry name" value="SLT_4"/>
</dbReference>
<evidence type="ECO:0000259" key="2">
    <source>
        <dbReference type="Pfam" id="PF19489"/>
    </source>
</evidence>
<sequence length="198" mass="22599">MSRFFRALVILLLVASCGGGGGSGTSPDNLDNACSILQQRPTYYRAFKAAERRWGVPVHVQMATIYQESKFDSDARTPLRYSLGVIPVGRQSSAFGYSQALDGTWKEYLVSSTARRNARRDDIRDATDFMGWYMKQSHDQLNLPMWDARNHYLAYHEGRTGYRRGSYNSKAWLLRVSSEVGERAVVYSQQLRNCRHAR</sequence>
<evidence type="ECO:0000313" key="4">
    <source>
        <dbReference type="Proteomes" id="UP000541426"/>
    </source>
</evidence>
<feature type="chain" id="PRO_5031562165" description="Transglycosylase SLT domain-containing protein" evidence="1">
    <location>
        <begin position="22"/>
        <end position="198"/>
    </location>
</feature>
<organism evidence="3 4">
    <name type="scientific">Sagittula marina</name>
    <dbReference type="NCBI Taxonomy" id="943940"/>
    <lineage>
        <taxon>Bacteria</taxon>
        <taxon>Pseudomonadati</taxon>
        <taxon>Pseudomonadota</taxon>
        <taxon>Alphaproteobacteria</taxon>
        <taxon>Rhodobacterales</taxon>
        <taxon>Roseobacteraceae</taxon>
        <taxon>Sagittula</taxon>
    </lineage>
</organism>
<dbReference type="Pfam" id="PF19489">
    <property type="entry name" value="SLT_4"/>
    <property type="match status" value="1"/>
</dbReference>
<keyword evidence="1" id="KW-0732">Signal</keyword>